<evidence type="ECO:0000313" key="2">
    <source>
        <dbReference type="Proteomes" id="UP001307889"/>
    </source>
</evidence>
<accession>A0ABN7A933</accession>
<name>A0ABN7A933_9HEMI</name>
<keyword evidence="2" id="KW-1185">Reference proteome</keyword>
<sequence length="118" mass="12922">MWVRHAPHTCPLLPAYLHTASRVEVAVHEEQARPEICRRTGALSFQSIPTYRVSSRVRRADALTDLADVFEENRLAAANHALSIVKLFVSSAIAVVFAPRGPSCDSNLPGALSSFKLI</sequence>
<organism evidence="1 2">
    <name type="scientific">Nesidiocoris tenuis</name>
    <dbReference type="NCBI Taxonomy" id="355587"/>
    <lineage>
        <taxon>Eukaryota</taxon>
        <taxon>Metazoa</taxon>
        <taxon>Ecdysozoa</taxon>
        <taxon>Arthropoda</taxon>
        <taxon>Hexapoda</taxon>
        <taxon>Insecta</taxon>
        <taxon>Pterygota</taxon>
        <taxon>Neoptera</taxon>
        <taxon>Paraneoptera</taxon>
        <taxon>Hemiptera</taxon>
        <taxon>Heteroptera</taxon>
        <taxon>Panheteroptera</taxon>
        <taxon>Cimicomorpha</taxon>
        <taxon>Miridae</taxon>
        <taxon>Dicyphina</taxon>
        <taxon>Nesidiocoris</taxon>
    </lineage>
</organism>
<gene>
    <name evidence="1" type="ORF">NTJ_01284</name>
</gene>
<dbReference type="EMBL" id="AP028909">
    <property type="protein sequence ID" value="BES88478.1"/>
    <property type="molecule type" value="Genomic_DNA"/>
</dbReference>
<dbReference type="Proteomes" id="UP001307889">
    <property type="component" value="Chromosome 1"/>
</dbReference>
<protein>
    <submittedName>
        <fullName evidence="1">Uncharacterized protein</fullName>
    </submittedName>
</protein>
<evidence type="ECO:0000313" key="1">
    <source>
        <dbReference type="EMBL" id="BES88478.1"/>
    </source>
</evidence>
<proteinExistence type="predicted"/>
<reference evidence="1 2" key="1">
    <citation type="submission" date="2023-09" db="EMBL/GenBank/DDBJ databases">
        <title>Nesidiocoris tenuis whole genome shotgun sequence.</title>
        <authorList>
            <person name="Shibata T."/>
            <person name="Shimoda M."/>
            <person name="Kobayashi T."/>
            <person name="Uehara T."/>
        </authorList>
    </citation>
    <scope>NUCLEOTIDE SEQUENCE [LARGE SCALE GENOMIC DNA]</scope>
    <source>
        <strain evidence="1 2">Japan</strain>
    </source>
</reference>